<dbReference type="RefSeq" id="WP_345187336.1">
    <property type="nucleotide sequence ID" value="NZ_BAABGP010000017.1"/>
</dbReference>
<gene>
    <name evidence="1" type="ORF">GCM10023171_24470</name>
</gene>
<name>A0ABP8PHQ6_9MICO</name>
<evidence type="ECO:0000313" key="2">
    <source>
        <dbReference type="Proteomes" id="UP001500731"/>
    </source>
</evidence>
<sequence>MSAAAVETLAGASAAASAAPGNVRVRPRVVDTVVREASAGMIGVPRDEVSVEVAEWGGDLAVRVTARLPIPDLADTEAIRAETPILVRARDLQAALAAEFARLTGREIRRVSFTVAGAVVPERKRVR</sequence>
<dbReference type="Proteomes" id="UP001500731">
    <property type="component" value="Unassembled WGS sequence"/>
</dbReference>
<dbReference type="EMBL" id="BAABGP010000017">
    <property type="protein sequence ID" value="GAA4487188.1"/>
    <property type="molecule type" value="Genomic_DNA"/>
</dbReference>
<evidence type="ECO:0000313" key="1">
    <source>
        <dbReference type="EMBL" id="GAA4487188.1"/>
    </source>
</evidence>
<organism evidence="1 2">
    <name type="scientific">Microbacterium panaciterrae</name>
    <dbReference type="NCBI Taxonomy" id="985759"/>
    <lineage>
        <taxon>Bacteria</taxon>
        <taxon>Bacillati</taxon>
        <taxon>Actinomycetota</taxon>
        <taxon>Actinomycetes</taxon>
        <taxon>Micrococcales</taxon>
        <taxon>Microbacteriaceae</taxon>
        <taxon>Microbacterium</taxon>
    </lineage>
</organism>
<protein>
    <recommendedName>
        <fullName evidence="3">NTP pyrophosphohydrolase</fullName>
    </recommendedName>
</protein>
<keyword evidence="2" id="KW-1185">Reference proteome</keyword>
<reference evidence="2" key="1">
    <citation type="journal article" date="2019" name="Int. J. Syst. Evol. Microbiol.">
        <title>The Global Catalogue of Microorganisms (GCM) 10K type strain sequencing project: providing services to taxonomists for standard genome sequencing and annotation.</title>
        <authorList>
            <consortium name="The Broad Institute Genomics Platform"/>
            <consortium name="The Broad Institute Genome Sequencing Center for Infectious Disease"/>
            <person name="Wu L."/>
            <person name="Ma J."/>
        </authorList>
    </citation>
    <scope>NUCLEOTIDE SEQUENCE [LARGE SCALE GENOMIC DNA]</scope>
    <source>
        <strain evidence="2">JCM 17839</strain>
    </source>
</reference>
<comment type="caution">
    <text evidence="1">The sequence shown here is derived from an EMBL/GenBank/DDBJ whole genome shotgun (WGS) entry which is preliminary data.</text>
</comment>
<accession>A0ABP8PHQ6</accession>
<evidence type="ECO:0008006" key="3">
    <source>
        <dbReference type="Google" id="ProtNLM"/>
    </source>
</evidence>
<proteinExistence type="predicted"/>